<feature type="transmembrane region" description="Helical" evidence="1">
    <location>
        <begin position="348"/>
        <end position="366"/>
    </location>
</feature>
<dbReference type="Gene3D" id="1.25.40.10">
    <property type="entry name" value="Tetratricopeptide repeat domain"/>
    <property type="match status" value="1"/>
</dbReference>
<evidence type="ECO:0008006" key="4">
    <source>
        <dbReference type="Google" id="ProtNLM"/>
    </source>
</evidence>
<dbReference type="RefSeq" id="WP_172208593.1">
    <property type="nucleotide sequence ID" value="NZ_BLLI01000026.1"/>
</dbReference>
<reference evidence="2 3" key="1">
    <citation type="submission" date="2020-02" db="EMBL/GenBank/DDBJ databases">
        <title>Draft genome sequence of Lactococcus sp. Hs30E4-3.</title>
        <authorList>
            <person name="Noda S."/>
            <person name="Yuki M."/>
            <person name="Ohkuma M."/>
        </authorList>
    </citation>
    <scope>NUCLEOTIDE SEQUENCE [LARGE SCALE GENOMIC DNA]</scope>
    <source>
        <strain evidence="2 3">Hs30E4-3</strain>
    </source>
</reference>
<evidence type="ECO:0000313" key="3">
    <source>
        <dbReference type="Proteomes" id="UP000480303"/>
    </source>
</evidence>
<evidence type="ECO:0000313" key="2">
    <source>
        <dbReference type="EMBL" id="GFH42502.1"/>
    </source>
</evidence>
<accession>A0A6A0BAU0</accession>
<dbReference type="Proteomes" id="UP000480303">
    <property type="component" value="Unassembled WGS sequence"/>
</dbReference>
<dbReference type="AlphaFoldDB" id="A0A6A0BAU0"/>
<sequence>MNFETIRSKVGKYETKADASVVATQLQSLIAKKGFDVFKNIELLTEEIKSLKLSPTTKAQLSLVFSCSTLPDFILNSKSDLNMVDVDNAVHSVVSSTELSYKCAIALIADVFYACGLSFAIENGPQLVNGSIEYKLHALMPSVMAEAETKKAIELHKAYESAYGEKKDKLPEAAGIAAEKAVEVIKSLCVAGISEGFYLLGRCYLYGECGTDIDRTKAMELMKTAAEQGNTRAAVLLGDLFYQSDDPLVRDYTLAHHYYTRPGTLAMGKKQQTSLQDIYKQYSANKTTLVFSGVILALMITFMVFFHTGIFTGSSRLAIGIILIVISIAAYALAIINNRNKRFNGIRWFVAVQYFVWALYAFILVLA</sequence>
<organism evidence="2 3">
    <name type="scientific">Pseudolactococcus hodotermopsidis</name>
    <dbReference type="NCBI Taxonomy" id="2709157"/>
    <lineage>
        <taxon>Bacteria</taxon>
        <taxon>Bacillati</taxon>
        <taxon>Bacillota</taxon>
        <taxon>Bacilli</taxon>
        <taxon>Lactobacillales</taxon>
        <taxon>Streptococcaceae</taxon>
        <taxon>Pseudolactococcus</taxon>
    </lineage>
</organism>
<protein>
    <recommendedName>
        <fullName evidence="4">Sel1 repeat family protein</fullName>
    </recommendedName>
</protein>
<feature type="transmembrane region" description="Helical" evidence="1">
    <location>
        <begin position="289"/>
        <end position="311"/>
    </location>
</feature>
<dbReference type="InterPro" id="IPR011990">
    <property type="entry name" value="TPR-like_helical_dom_sf"/>
</dbReference>
<keyword evidence="3" id="KW-1185">Reference proteome</keyword>
<keyword evidence="1" id="KW-0472">Membrane</keyword>
<proteinExistence type="predicted"/>
<evidence type="ECO:0000256" key="1">
    <source>
        <dbReference type="SAM" id="Phobius"/>
    </source>
</evidence>
<keyword evidence="1" id="KW-0812">Transmembrane</keyword>
<name>A0A6A0BAU0_9LACT</name>
<keyword evidence="1" id="KW-1133">Transmembrane helix</keyword>
<dbReference type="InterPro" id="IPR006597">
    <property type="entry name" value="Sel1-like"/>
</dbReference>
<dbReference type="SMART" id="SM00671">
    <property type="entry name" value="SEL1"/>
    <property type="match status" value="2"/>
</dbReference>
<dbReference type="Pfam" id="PF08238">
    <property type="entry name" value="Sel1"/>
    <property type="match status" value="2"/>
</dbReference>
<feature type="transmembrane region" description="Helical" evidence="1">
    <location>
        <begin position="317"/>
        <end position="336"/>
    </location>
</feature>
<dbReference type="EMBL" id="BLLI01000026">
    <property type="protein sequence ID" value="GFH42502.1"/>
    <property type="molecule type" value="Genomic_DNA"/>
</dbReference>
<gene>
    <name evidence="2" type="ORF">Hs30E_10530</name>
</gene>
<comment type="caution">
    <text evidence="2">The sequence shown here is derived from an EMBL/GenBank/DDBJ whole genome shotgun (WGS) entry which is preliminary data.</text>
</comment>
<dbReference type="SUPFAM" id="SSF81901">
    <property type="entry name" value="HCP-like"/>
    <property type="match status" value="1"/>
</dbReference>